<evidence type="ECO:0000313" key="1">
    <source>
        <dbReference type="EMBL" id="MBP1925854.1"/>
    </source>
</evidence>
<organism evidence="1 2">
    <name type="scientific">Sedimentibacter acidaminivorans</name>
    <dbReference type="NCBI Taxonomy" id="913099"/>
    <lineage>
        <taxon>Bacteria</taxon>
        <taxon>Bacillati</taxon>
        <taxon>Bacillota</taxon>
        <taxon>Tissierellia</taxon>
        <taxon>Sedimentibacter</taxon>
    </lineage>
</organism>
<comment type="caution">
    <text evidence="1">The sequence shown here is derived from an EMBL/GenBank/DDBJ whole genome shotgun (WGS) entry which is preliminary data.</text>
</comment>
<name>A0ABS4GDY0_9FIRM</name>
<dbReference type="RefSeq" id="WP_209511593.1">
    <property type="nucleotide sequence ID" value="NZ_JAGGKS010000004.1"/>
</dbReference>
<sequence length="96" mass="11042">MIKNTFVSLNGARNKLIGKKFELIDIEESGKVLYLQDNEGRIYAIDSTGEGGARVCIQKTDSEELEELQMKFNTLVKMLNVDYDELEDNVLKQYFE</sequence>
<gene>
    <name evidence="1" type="ORF">J2Z76_001715</name>
</gene>
<dbReference type="Proteomes" id="UP001519342">
    <property type="component" value="Unassembled WGS sequence"/>
</dbReference>
<proteinExistence type="predicted"/>
<accession>A0ABS4GDY0</accession>
<keyword evidence="2" id="KW-1185">Reference proteome</keyword>
<reference evidence="1 2" key="1">
    <citation type="submission" date="2021-03" db="EMBL/GenBank/DDBJ databases">
        <title>Genomic Encyclopedia of Type Strains, Phase IV (KMG-IV): sequencing the most valuable type-strain genomes for metagenomic binning, comparative biology and taxonomic classification.</title>
        <authorList>
            <person name="Goeker M."/>
        </authorList>
    </citation>
    <scope>NUCLEOTIDE SEQUENCE [LARGE SCALE GENOMIC DNA]</scope>
    <source>
        <strain evidence="1 2">DSM 24004</strain>
    </source>
</reference>
<evidence type="ECO:0000313" key="2">
    <source>
        <dbReference type="Proteomes" id="UP001519342"/>
    </source>
</evidence>
<dbReference type="EMBL" id="JAGGKS010000004">
    <property type="protein sequence ID" value="MBP1925854.1"/>
    <property type="molecule type" value="Genomic_DNA"/>
</dbReference>
<protein>
    <submittedName>
        <fullName evidence="1">Uncharacterized protein</fullName>
    </submittedName>
</protein>